<reference evidence="3" key="1">
    <citation type="submission" date="2024-04" db="EMBL/GenBank/DDBJ databases">
        <title>Phylogenomic analyses of a clade within the roseobacter group suggest taxonomic reassignments of species of the genera Aestuariivita, Citreicella, Loktanella, Nautella, Pelagibaca, Ruegeria, Thalassobius, Thiobacimonas and Tropicibacter, and the proposal o.</title>
        <authorList>
            <person name="Jeon C.O."/>
        </authorList>
    </citation>
    <scope>NUCLEOTIDE SEQUENCE [LARGE SCALE GENOMIC DNA]</scope>
    <source>
        <strain evidence="3">BS5-3</strain>
    </source>
</reference>
<organism evidence="2 3">
    <name type="scientific">Yoonia phaeophyticola</name>
    <dbReference type="NCBI Taxonomy" id="3137369"/>
    <lineage>
        <taxon>Bacteria</taxon>
        <taxon>Pseudomonadati</taxon>
        <taxon>Pseudomonadota</taxon>
        <taxon>Alphaproteobacteria</taxon>
        <taxon>Rhodobacterales</taxon>
        <taxon>Paracoccaceae</taxon>
        <taxon>Yoonia</taxon>
    </lineage>
</organism>
<dbReference type="Proteomes" id="UP001440612">
    <property type="component" value="Chromosome"/>
</dbReference>
<dbReference type="EMBL" id="CP150951">
    <property type="protein sequence ID" value="WZC47330.1"/>
    <property type="molecule type" value="Genomic_DNA"/>
</dbReference>
<evidence type="ECO:0000313" key="3">
    <source>
        <dbReference type="Proteomes" id="UP001440612"/>
    </source>
</evidence>
<keyword evidence="3" id="KW-1185">Reference proteome</keyword>
<evidence type="ECO:0000313" key="2">
    <source>
        <dbReference type="EMBL" id="WZC47330.1"/>
    </source>
</evidence>
<name>A0ABZ2UYU0_9RHOB</name>
<proteinExistence type="predicted"/>
<accession>A0ABZ2UYU0</accession>
<dbReference type="RefSeq" id="WP_341365450.1">
    <property type="nucleotide sequence ID" value="NZ_CP150951.2"/>
</dbReference>
<dbReference type="InterPro" id="IPR009506">
    <property type="entry name" value="YjiS-like"/>
</dbReference>
<dbReference type="Pfam" id="PF06568">
    <property type="entry name" value="YjiS-like"/>
    <property type="match status" value="1"/>
</dbReference>
<gene>
    <name evidence="2" type="ORF">AABB29_10280</name>
</gene>
<feature type="domain" description="YjiS-like" evidence="1">
    <location>
        <begin position="26"/>
        <end position="60"/>
    </location>
</feature>
<sequence>MAYNTETTFAGFSFGHRFAALRTEIVEKLAKRKVYRSTVAELESLSNRELADLGLSRSMIKSIAIEAAYGN</sequence>
<protein>
    <submittedName>
        <fullName evidence="2">DUF1127 domain-containing protein</fullName>
    </submittedName>
</protein>
<evidence type="ECO:0000259" key="1">
    <source>
        <dbReference type="Pfam" id="PF06568"/>
    </source>
</evidence>